<dbReference type="AlphaFoldDB" id="F8UH26"/>
<evidence type="ECO:0000313" key="2">
    <source>
        <dbReference type="EMBL" id="AEI30333.1"/>
    </source>
</evidence>
<proteinExistence type="predicted"/>
<dbReference type="SUPFAM" id="SSF56935">
    <property type="entry name" value="Porins"/>
    <property type="match status" value="1"/>
</dbReference>
<organism evidence="2">
    <name type="scientific">uncultured microorganism</name>
    <dbReference type="NCBI Taxonomy" id="358574"/>
    <lineage>
        <taxon>unclassified sequences</taxon>
        <taxon>environmental samples</taxon>
    </lineage>
</organism>
<feature type="region of interest" description="Disordered" evidence="1">
    <location>
        <begin position="45"/>
        <end position="81"/>
    </location>
</feature>
<dbReference type="Pfam" id="PF06727">
    <property type="entry name" value="DUF1207"/>
    <property type="match status" value="1"/>
</dbReference>
<dbReference type="InterPro" id="IPR009599">
    <property type="entry name" value="DUF1207"/>
</dbReference>
<protein>
    <submittedName>
        <fullName evidence="2">Secreted protein</fullName>
    </submittedName>
</protein>
<sequence>MKSSIAYLLPLWLATNPASAAESDPPASEEVARLRADVSELRAELQALRARSRPPEPAPATPEPARVAADDPPRTTPLPTTQLFAPLRADPKEPRFFVSALQVDSAPRDTTLGAVGFGEHFGIVRRETSNNEGWQLGIAGAVFAQFDLEAASSDLINADYVIGLPLTWRRGDWSGRLRLYHQSSHLGDEFLLSTQPQRVNLSFEAIEAMVAYDFGNLRLYGGGETLFDRDPADLGKHLLHAGLDWRGREIAFRLGDLGGARWVAGLDVKRWQQNDWAAQISAKAGLEFAPLSEGSGRRWNAMLEFYDGPSPYGQFYPQDVRYWGIAFQLGL</sequence>
<name>F8UH26_9ZZZZ</name>
<reference evidence="2" key="1">
    <citation type="submission" date="2011-04" db="EMBL/GenBank/DDBJ databases">
        <title>Taxonomic and functional metagenomic profiling of the microbial community in the anoxic sediment of a brackish shallow lake (Laguna de Carrizo Central Spain).</title>
        <authorList>
            <consortium name="CONSOLIDER consortium CSD2007-00005"/>
            <person name="Guazzaroni M.-E."/>
            <person name="Richter M."/>
            <person name="Garcia-Salamanca A."/>
            <person name="Yarza P."/>
            <person name="Ferrer M."/>
        </authorList>
    </citation>
    <scope>NUCLEOTIDE SEQUENCE</scope>
</reference>
<dbReference type="EMBL" id="JF805055">
    <property type="protein sequence ID" value="AEI30333.1"/>
    <property type="molecule type" value="Genomic_DNA"/>
</dbReference>
<accession>F8UH26</accession>
<gene>
    <name evidence="2" type="ORF">LDC_03370</name>
</gene>
<evidence type="ECO:0000256" key="1">
    <source>
        <dbReference type="SAM" id="MobiDB-lite"/>
    </source>
</evidence>